<dbReference type="AlphaFoldDB" id="A0A3L8GNN9"/>
<dbReference type="STRING" id="1346.BMF34_02565"/>
<protein>
    <submittedName>
        <fullName evidence="2">Shikimate kinase</fullName>
    </submittedName>
</protein>
<dbReference type="EMBL" id="CP007586">
    <property type="protein sequence ID" value="AHY15340.1"/>
    <property type="molecule type" value="Genomic_DNA"/>
</dbReference>
<dbReference type="GeneID" id="35766729"/>
<gene>
    <name evidence="2" type="ORF">DIY07_02755</name>
    <name evidence="1" type="ORF">DQ08_02440</name>
</gene>
<dbReference type="KEGG" id="siz:SI82_02675"/>
<dbReference type="OrthoDB" id="193997at2"/>
<dbReference type="Proteomes" id="UP000025245">
    <property type="component" value="Chromosome"/>
</dbReference>
<keyword evidence="2" id="KW-0418">Kinase</keyword>
<sequence length="187" mass="21667">MNIIILGAPASGKMTIGQELEKVSLATLFHNHESIDFVLHFLPEISDEMMQLAARIRLNFYYSFAKLAKPIIGTEVIDFKQEGYLTYLDEIQNMFQRNHQDVVFVELETSLEERLKRNKTENRLRFKPIKRNTEVSEKEIIETAKVMQFVSKQAPESLNYYLKINNTELSAKEVANQIMTFVASVTE</sequence>
<reference evidence="2 4" key="2">
    <citation type="submission" date="2018-06" db="EMBL/GenBank/DDBJ databases">
        <title>Mutators as drivers of adaptation in pathogenic bacteria and a risk factor for host jumps and vaccine escape.</title>
        <authorList>
            <person name="Barnes A.C."/>
            <person name="Silayeva O."/>
        </authorList>
    </citation>
    <scope>NUCLEOTIDE SEQUENCE [LARGE SCALE GENOMIC DNA]</scope>
    <source>
        <strain evidence="2 4">QMA0445</strain>
    </source>
</reference>
<evidence type="ECO:0000313" key="4">
    <source>
        <dbReference type="Proteomes" id="UP000269148"/>
    </source>
</evidence>
<evidence type="ECO:0000313" key="1">
    <source>
        <dbReference type="EMBL" id="AHY15340.1"/>
    </source>
</evidence>
<reference evidence="1 3" key="1">
    <citation type="journal article" date="2014" name="Genome Announc.">
        <title>Complete Genome Sequence of a Virulent Strain, Streptococcus iniae ISET0901, Isolated from Diseased Tilapia.</title>
        <authorList>
            <person name="Pridgeon J.W."/>
            <person name="Zhang D."/>
            <person name="Zhang L."/>
        </authorList>
    </citation>
    <scope>NUCLEOTIDE SEQUENCE [LARGE SCALE GENOMIC DNA]</scope>
    <source>
        <strain evidence="1 3">ISET0901</strain>
    </source>
</reference>
<keyword evidence="2" id="KW-0808">Transferase</keyword>
<organism evidence="2 4">
    <name type="scientific">Streptococcus iniae</name>
    <name type="common">Streptococcus shiloi</name>
    <dbReference type="NCBI Taxonomy" id="1346"/>
    <lineage>
        <taxon>Bacteria</taxon>
        <taxon>Bacillati</taxon>
        <taxon>Bacillota</taxon>
        <taxon>Bacilli</taxon>
        <taxon>Lactobacillales</taxon>
        <taxon>Streptococcaceae</taxon>
        <taxon>Streptococcus</taxon>
    </lineage>
</organism>
<evidence type="ECO:0000313" key="2">
    <source>
        <dbReference type="EMBL" id="RLU58068.1"/>
    </source>
</evidence>
<evidence type="ECO:0000313" key="3">
    <source>
        <dbReference type="Proteomes" id="UP000025245"/>
    </source>
</evidence>
<accession>A0A3L8GNN9</accession>
<dbReference type="KEGG" id="sio:DW64_02430"/>
<dbReference type="Gene3D" id="3.40.50.300">
    <property type="entry name" value="P-loop containing nucleotide triphosphate hydrolases"/>
    <property type="match status" value="1"/>
</dbReference>
<proteinExistence type="predicted"/>
<dbReference type="InterPro" id="IPR027417">
    <property type="entry name" value="P-loop_NTPase"/>
</dbReference>
<dbReference type="GO" id="GO:0016301">
    <property type="term" value="F:kinase activity"/>
    <property type="evidence" value="ECO:0007669"/>
    <property type="project" value="UniProtKB-KW"/>
</dbReference>
<dbReference type="Proteomes" id="UP000269148">
    <property type="component" value="Unassembled WGS sequence"/>
</dbReference>
<dbReference type="SUPFAM" id="SSF52540">
    <property type="entry name" value="P-loop containing nucleoside triphosphate hydrolases"/>
    <property type="match status" value="1"/>
</dbReference>
<dbReference type="RefSeq" id="WP_003100944.1">
    <property type="nucleotide sequence ID" value="NZ_CP010783.1"/>
</dbReference>
<dbReference type="EMBL" id="QLQD01000028">
    <property type="protein sequence ID" value="RLU58068.1"/>
    <property type="molecule type" value="Genomic_DNA"/>
</dbReference>
<keyword evidence="3" id="KW-1185">Reference proteome</keyword>
<dbReference type="KEGG" id="siq:DQ08_02440"/>
<name>A0A3L8GNN9_STRIN</name>